<dbReference type="PANTHER" id="PTHR23073">
    <property type="entry name" value="26S PROTEASOME REGULATORY SUBUNIT"/>
    <property type="match status" value="1"/>
</dbReference>
<dbReference type="InterPro" id="IPR027417">
    <property type="entry name" value="P-loop_NTPase"/>
</dbReference>
<sequence>MTGYSESTGYVDSAGYIDSAAQLAAELHRADLLVRARIEVFRHQLGADKPATQWGLPSVAEGEIDRYLAEPFALVDPLPAAARTHLDAAATALAELDKRTAQSTVPLRFPMLARSFGLDRREQDVLLLCLLGYLQPRYRRLFGYLLDDATASAPTADLALRIVDPEPSGAEHGLTEHGLALFGASAQLLNHRLLEHGPSGALRIDPRIAGHLLGDDRVDERLSGVLTVADPAASLDDLVLAAARRNELREMASWLRTRPEGTLLFLHGPYGTGRRSTATALCGDAALPLLHATIPTVASEPWPTIVELSYREATLRGAALCWLGADRLLATDPEGAGGAEHDDRWDVLTAAADRFAGPTLVTSTEPWEPAGAVATGRFVRVDLPVPDFTQRRALWLELLPPDTAFDRPRPRRDQLAHALANTFQLTAGQITDAVSSACGVARLRTPARPLLHPDDLFEGCRRQSGRRLVAFARRVDAHTDTGFDDLVLPDPSRRQLEELRARIGLRGRVYTELGFDRRLSLGRGVVAMFTGGSGTGKTMAAELLAREQGADLYKVDLSAVASKYVGETEKNLDRVFADAEQSNAMLFFDEADALFAKRGEVKEARDRWANVEMAFLLQRVEEFRGVVVLASNLRQNIDTAFLRRLHAIVDFPAPDAAARLRIWRGMFPPGLRFPDDDQLAVLAARFPVSGGSIKNIVLDAAFRALRADPSTETVGVRDLVVSAGREYQKLGLPVTPGEFGRPYYEWVERELLGDGLGEGADHG</sequence>
<dbReference type="OrthoDB" id="9802352at2"/>
<dbReference type="GO" id="GO:0016887">
    <property type="term" value="F:ATP hydrolysis activity"/>
    <property type="evidence" value="ECO:0007669"/>
    <property type="project" value="InterPro"/>
</dbReference>
<accession>A0A540WCU4</accession>
<comment type="caution">
    <text evidence="5">The sequence shown here is derived from an EMBL/GenBank/DDBJ whole genome shotgun (WGS) entry which is preliminary data.</text>
</comment>
<dbReference type="EMBL" id="VIGB01000003">
    <property type="protein sequence ID" value="TQF06846.1"/>
    <property type="molecule type" value="Genomic_DNA"/>
</dbReference>
<dbReference type="GO" id="GO:0005524">
    <property type="term" value="F:ATP binding"/>
    <property type="evidence" value="ECO:0007669"/>
    <property type="project" value="UniProtKB-KW"/>
</dbReference>
<dbReference type="InterPro" id="IPR054472">
    <property type="entry name" value="WHD"/>
</dbReference>
<dbReference type="Pfam" id="PF00004">
    <property type="entry name" value="AAA"/>
    <property type="match status" value="1"/>
</dbReference>
<dbReference type="Proteomes" id="UP000319103">
    <property type="component" value="Unassembled WGS sequence"/>
</dbReference>
<keyword evidence="2" id="KW-0547">Nucleotide-binding</keyword>
<dbReference type="AlphaFoldDB" id="A0A540WCU4"/>
<dbReference type="InterPro" id="IPR003593">
    <property type="entry name" value="AAA+_ATPase"/>
</dbReference>
<evidence type="ECO:0000256" key="1">
    <source>
        <dbReference type="ARBA" id="ARBA00006914"/>
    </source>
</evidence>
<dbReference type="InterPro" id="IPR050221">
    <property type="entry name" value="26S_Proteasome_ATPase"/>
</dbReference>
<dbReference type="InterPro" id="IPR003959">
    <property type="entry name" value="ATPase_AAA_core"/>
</dbReference>
<keyword evidence="6" id="KW-1185">Reference proteome</keyword>
<evidence type="ECO:0000256" key="2">
    <source>
        <dbReference type="ARBA" id="ARBA00022741"/>
    </source>
</evidence>
<dbReference type="CDD" id="cd19481">
    <property type="entry name" value="RecA-like_protease"/>
    <property type="match status" value="1"/>
</dbReference>
<dbReference type="RefSeq" id="WP_141637253.1">
    <property type="nucleotide sequence ID" value="NZ_VIGB01000003.1"/>
</dbReference>
<proteinExistence type="inferred from homology"/>
<dbReference type="Pfam" id="PF22977">
    <property type="entry name" value="WHD"/>
    <property type="match status" value="1"/>
</dbReference>
<dbReference type="SUPFAM" id="SSF52540">
    <property type="entry name" value="P-loop containing nucleoside triphosphate hydrolases"/>
    <property type="match status" value="2"/>
</dbReference>
<evidence type="ECO:0000256" key="3">
    <source>
        <dbReference type="ARBA" id="ARBA00022840"/>
    </source>
</evidence>
<keyword evidence="3" id="KW-0067">ATP-binding</keyword>
<organism evidence="5 6">
    <name type="scientific">Kitasatospora acidiphila</name>
    <dbReference type="NCBI Taxonomy" id="2567942"/>
    <lineage>
        <taxon>Bacteria</taxon>
        <taxon>Bacillati</taxon>
        <taxon>Actinomycetota</taxon>
        <taxon>Actinomycetes</taxon>
        <taxon>Kitasatosporales</taxon>
        <taxon>Streptomycetaceae</taxon>
        <taxon>Kitasatospora</taxon>
    </lineage>
</organism>
<dbReference type="Gene3D" id="3.40.50.300">
    <property type="entry name" value="P-loop containing nucleotide triphosphate hydrolases"/>
    <property type="match status" value="2"/>
</dbReference>
<evidence type="ECO:0000313" key="6">
    <source>
        <dbReference type="Proteomes" id="UP000319103"/>
    </source>
</evidence>
<dbReference type="SMART" id="SM00382">
    <property type="entry name" value="AAA"/>
    <property type="match status" value="1"/>
</dbReference>
<protein>
    <submittedName>
        <fullName evidence="5">AAA family ATPase</fullName>
    </submittedName>
</protein>
<gene>
    <name evidence="5" type="ORF">E6W39_37485</name>
</gene>
<evidence type="ECO:0000313" key="5">
    <source>
        <dbReference type="EMBL" id="TQF06846.1"/>
    </source>
</evidence>
<comment type="similarity">
    <text evidence="1">Belongs to the AAA ATPase family.</text>
</comment>
<reference evidence="5 6" key="1">
    <citation type="submission" date="2019-06" db="EMBL/GenBank/DDBJ databases">
        <title>Description of Kitasatospora acidophila sp. nov. isolated from pine grove soil, and reclassification of Streptomyces novaecaesareae to Kitasatospora novaeceasareae comb. nov.</title>
        <authorList>
            <person name="Kim M.J."/>
        </authorList>
    </citation>
    <scope>NUCLEOTIDE SEQUENCE [LARGE SCALE GENOMIC DNA]</scope>
    <source>
        <strain evidence="5 6">MMS16-CNU292</strain>
    </source>
</reference>
<evidence type="ECO:0000259" key="4">
    <source>
        <dbReference type="SMART" id="SM00382"/>
    </source>
</evidence>
<name>A0A540WCU4_9ACTN</name>
<feature type="domain" description="AAA+ ATPase" evidence="4">
    <location>
        <begin position="523"/>
        <end position="655"/>
    </location>
</feature>